<evidence type="ECO:0000256" key="3">
    <source>
        <dbReference type="ARBA" id="ARBA00013650"/>
    </source>
</evidence>
<keyword evidence="6" id="KW-0999">Mitochondrion inner membrane</keyword>
<keyword evidence="14" id="KW-1185">Reference proteome</keyword>
<dbReference type="InterPro" id="IPR037730">
    <property type="entry name" value="IMP2"/>
</dbReference>
<keyword evidence="4" id="KW-0645">Protease</keyword>
<feature type="active site" evidence="11">
    <location>
        <position position="157"/>
    </location>
</feature>
<proteinExistence type="inferred from homology"/>
<comment type="similarity">
    <text evidence="2">Belongs to the peptidase S26 family. IMP2 subfamily.</text>
</comment>
<evidence type="ECO:0000256" key="7">
    <source>
        <dbReference type="ARBA" id="ARBA00022801"/>
    </source>
</evidence>
<evidence type="ECO:0000313" key="13">
    <source>
        <dbReference type="EMBL" id="WOK98761.1"/>
    </source>
</evidence>
<dbReference type="PRINTS" id="PR00727">
    <property type="entry name" value="LEADERPTASE"/>
</dbReference>
<dbReference type="InterPro" id="IPR019533">
    <property type="entry name" value="Peptidase_S26"/>
</dbReference>
<protein>
    <recommendedName>
        <fullName evidence="3">Mitochondrial inner membrane protease subunit 2</fullName>
    </recommendedName>
</protein>
<evidence type="ECO:0000256" key="2">
    <source>
        <dbReference type="ARBA" id="ARBA00007066"/>
    </source>
</evidence>
<dbReference type="PANTHER" id="PTHR46041:SF2">
    <property type="entry name" value="MITOCHONDRIAL INNER MEMBRANE PROTEASE SUBUNIT 2"/>
    <property type="match status" value="1"/>
</dbReference>
<evidence type="ECO:0000256" key="4">
    <source>
        <dbReference type="ARBA" id="ARBA00022670"/>
    </source>
</evidence>
<keyword evidence="5" id="KW-0812">Transmembrane</keyword>
<keyword evidence="10" id="KW-0472">Membrane</keyword>
<dbReference type="GO" id="GO:0006627">
    <property type="term" value="P:protein processing involved in protein targeting to mitochondrion"/>
    <property type="evidence" value="ECO:0007669"/>
    <property type="project" value="InterPro"/>
</dbReference>
<gene>
    <name evidence="13" type="ORF">Cni_G07473</name>
</gene>
<dbReference type="Proteomes" id="UP001327560">
    <property type="component" value="Chromosome 2"/>
</dbReference>
<dbReference type="GO" id="GO:0004252">
    <property type="term" value="F:serine-type endopeptidase activity"/>
    <property type="evidence" value="ECO:0007669"/>
    <property type="project" value="InterPro"/>
</dbReference>
<accession>A0AAQ3JYS2</accession>
<dbReference type="GO" id="GO:0042720">
    <property type="term" value="C:mitochondrial inner membrane peptidase complex"/>
    <property type="evidence" value="ECO:0007669"/>
    <property type="project" value="InterPro"/>
</dbReference>
<evidence type="ECO:0000313" key="14">
    <source>
        <dbReference type="Proteomes" id="UP001327560"/>
    </source>
</evidence>
<evidence type="ECO:0000256" key="9">
    <source>
        <dbReference type="ARBA" id="ARBA00023128"/>
    </source>
</evidence>
<evidence type="ECO:0000256" key="10">
    <source>
        <dbReference type="ARBA" id="ARBA00023136"/>
    </source>
</evidence>
<comment type="subcellular location">
    <subcellularLocation>
        <location evidence="1">Mitochondrion inner membrane</location>
        <topology evidence="1">Single-pass membrane protein</topology>
    </subcellularLocation>
</comment>
<dbReference type="InterPro" id="IPR000223">
    <property type="entry name" value="Pept_S26A_signal_pept_1"/>
</dbReference>
<dbReference type="Gene3D" id="2.10.109.10">
    <property type="entry name" value="Umud Fragment, subunit A"/>
    <property type="match status" value="1"/>
</dbReference>
<evidence type="ECO:0000256" key="8">
    <source>
        <dbReference type="ARBA" id="ARBA00022989"/>
    </source>
</evidence>
<sequence>MRNLTVATGLVVFAGAGLSFPYFFVKTGTPYFRRPLPPFTDSRDHAATGAAAISNHRCCPLLLLSSSPTYTPNPRASSCLSRFGCSCHPLSHLTQLPPPHPSLIVCLHHSHSTARRKFDMGTPNSLWLLTKKSLAGALIGLTVSDRFFTIYSITGTSMYPTFTTSNPGFPGYLKGDLVLVERFCLDKYKFSCGDVIAFKSPSDHNRQFVKRLVALPGDWMHVPNSSDILKIPEGHCWVEGDNTGCSFDSRHFGPIPLGLVRGRVTHIIWPPQRASKIERKVAVDRIYSI</sequence>
<dbReference type="FunFam" id="2.10.109.10:FF:000005">
    <property type="entry name" value="Mitochondrial inner membrane protease subunit"/>
    <property type="match status" value="1"/>
</dbReference>
<keyword evidence="9" id="KW-0496">Mitochondrion</keyword>
<evidence type="ECO:0000256" key="6">
    <source>
        <dbReference type="ARBA" id="ARBA00022792"/>
    </source>
</evidence>
<evidence type="ECO:0000259" key="12">
    <source>
        <dbReference type="Pfam" id="PF10502"/>
    </source>
</evidence>
<dbReference type="PANTHER" id="PTHR46041">
    <property type="entry name" value="MITOCHONDRIAL INNER MEMBRANE PROTEASE SUBUNIT 2"/>
    <property type="match status" value="1"/>
</dbReference>
<keyword evidence="8" id="KW-1133">Transmembrane helix</keyword>
<name>A0AAQ3JYS2_9LILI</name>
<dbReference type="EMBL" id="CP136891">
    <property type="protein sequence ID" value="WOK98761.1"/>
    <property type="molecule type" value="Genomic_DNA"/>
</dbReference>
<dbReference type="GO" id="GO:0006465">
    <property type="term" value="P:signal peptide processing"/>
    <property type="evidence" value="ECO:0007669"/>
    <property type="project" value="InterPro"/>
</dbReference>
<keyword evidence="7" id="KW-0378">Hydrolase</keyword>
<dbReference type="SUPFAM" id="SSF51306">
    <property type="entry name" value="LexA/Signal peptidase"/>
    <property type="match status" value="1"/>
</dbReference>
<reference evidence="13 14" key="1">
    <citation type="submission" date="2023-10" db="EMBL/GenBank/DDBJ databases">
        <title>Chromosome-scale genome assembly provides insights into flower coloration mechanisms of Canna indica.</title>
        <authorList>
            <person name="Li C."/>
        </authorList>
    </citation>
    <scope>NUCLEOTIDE SEQUENCE [LARGE SCALE GENOMIC DNA]</scope>
    <source>
        <tissue evidence="13">Flower</tissue>
    </source>
</reference>
<evidence type="ECO:0000256" key="5">
    <source>
        <dbReference type="ARBA" id="ARBA00022692"/>
    </source>
</evidence>
<dbReference type="CDD" id="cd06530">
    <property type="entry name" value="S26_SPase_I"/>
    <property type="match status" value="1"/>
</dbReference>
<organism evidence="13 14">
    <name type="scientific">Canna indica</name>
    <name type="common">Indian-shot</name>
    <dbReference type="NCBI Taxonomy" id="4628"/>
    <lineage>
        <taxon>Eukaryota</taxon>
        <taxon>Viridiplantae</taxon>
        <taxon>Streptophyta</taxon>
        <taxon>Embryophyta</taxon>
        <taxon>Tracheophyta</taxon>
        <taxon>Spermatophyta</taxon>
        <taxon>Magnoliopsida</taxon>
        <taxon>Liliopsida</taxon>
        <taxon>Zingiberales</taxon>
        <taxon>Cannaceae</taxon>
        <taxon>Canna</taxon>
    </lineage>
</organism>
<feature type="domain" description="Peptidase S26" evidence="12">
    <location>
        <begin position="136"/>
        <end position="222"/>
    </location>
</feature>
<evidence type="ECO:0000256" key="11">
    <source>
        <dbReference type="PIRSR" id="PIRSR600223-1"/>
    </source>
</evidence>
<dbReference type="InterPro" id="IPR036286">
    <property type="entry name" value="LexA/Signal_pep-like_sf"/>
</dbReference>
<dbReference type="Pfam" id="PF10502">
    <property type="entry name" value="Peptidase_S26"/>
    <property type="match status" value="2"/>
</dbReference>
<feature type="domain" description="Peptidase S26" evidence="12">
    <location>
        <begin position="229"/>
        <end position="269"/>
    </location>
</feature>
<dbReference type="PROSITE" id="PS00760">
    <property type="entry name" value="SPASE_I_2"/>
    <property type="match status" value="1"/>
</dbReference>
<dbReference type="InterPro" id="IPR019757">
    <property type="entry name" value="Pept_S26A_signal_pept_1_Lys-AS"/>
</dbReference>
<feature type="active site" evidence="11">
    <location>
        <position position="210"/>
    </location>
</feature>
<dbReference type="AlphaFoldDB" id="A0AAQ3JYS2"/>
<evidence type="ECO:0000256" key="1">
    <source>
        <dbReference type="ARBA" id="ARBA00004434"/>
    </source>
</evidence>